<feature type="transmembrane region" description="Helical" evidence="5">
    <location>
        <begin position="221"/>
        <end position="238"/>
    </location>
</feature>
<evidence type="ECO:0000313" key="7">
    <source>
        <dbReference type="EMBL" id="MBC8360787.1"/>
    </source>
</evidence>
<feature type="transmembrane region" description="Helical" evidence="5">
    <location>
        <begin position="95"/>
        <end position="112"/>
    </location>
</feature>
<evidence type="ECO:0000256" key="1">
    <source>
        <dbReference type="ARBA" id="ARBA00004141"/>
    </source>
</evidence>
<feature type="transmembrane region" description="Helical" evidence="5">
    <location>
        <begin position="397"/>
        <end position="415"/>
    </location>
</feature>
<proteinExistence type="predicted"/>
<keyword evidence="2 5" id="KW-0812">Transmembrane</keyword>
<keyword evidence="4 5" id="KW-0472">Membrane</keyword>
<evidence type="ECO:0000313" key="8">
    <source>
        <dbReference type="Proteomes" id="UP000603434"/>
    </source>
</evidence>
<feature type="domain" description="O-antigen ligase-related" evidence="6">
    <location>
        <begin position="205"/>
        <end position="345"/>
    </location>
</feature>
<feature type="transmembrane region" description="Helical" evidence="5">
    <location>
        <begin position="73"/>
        <end position="89"/>
    </location>
</feature>
<organism evidence="7 8">
    <name type="scientific">Candidatus Desulfatibia profunda</name>
    <dbReference type="NCBI Taxonomy" id="2841695"/>
    <lineage>
        <taxon>Bacteria</taxon>
        <taxon>Pseudomonadati</taxon>
        <taxon>Thermodesulfobacteriota</taxon>
        <taxon>Desulfobacteria</taxon>
        <taxon>Desulfobacterales</taxon>
        <taxon>Desulfobacterales incertae sedis</taxon>
        <taxon>Candidatus Desulfatibia</taxon>
    </lineage>
</organism>
<evidence type="ECO:0000259" key="6">
    <source>
        <dbReference type="Pfam" id="PF04932"/>
    </source>
</evidence>
<dbReference type="InterPro" id="IPR051533">
    <property type="entry name" value="WaaL-like"/>
</dbReference>
<feature type="transmembrane region" description="Helical" evidence="5">
    <location>
        <begin position="247"/>
        <end position="269"/>
    </location>
</feature>
<evidence type="ECO:0000256" key="4">
    <source>
        <dbReference type="ARBA" id="ARBA00023136"/>
    </source>
</evidence>
<keyword evidence="7" id="KW-0436">Ligase</keyword>
<feature type="transmembrane region" description="Helical" evidence="5">
    <location>
        <begin position="175"/>
        <end position="191"/>
    </location>
</feature>
<evidence type="ECO:0000256" key="5">
    <source>
        <dbReference type="SAM" id="Phobius"/>
    </source>
</evidence>
<accession>A0A8J6TIA0</accession>
<feature type="transmembrane region" description="Helical" evidence="5">
    <location>
        <begin position="124"/>
        <end position="144"/>
    </location>
</feature>
<dbReference type="InterPro" id="IPR007016">
    <property type="entry name" value="O-antigen_ligase-rel_domated"/>
</dbReference>
<evidence type="ECO:0000256" key="2">
    <source>
        <dbReference type="ARBA" id="ARBA00022692"/>
    </source>
</evidence>
<dbReference type="EMBL" id="JACNJH010000106">
    <property type="protein sequence ID" value="MBC8360787.1"/>
    <property type="molecule type" value="Genomic_DNA"/>
</dbReference>
<comment type="caution">
    <text evidence="7">The sequence shown here is derived from an EMBL/GenBank/DDBJ whole genome shotgun (WGS) entry which is preliminary data.</text>
</comment>
<dbReference type="PANTHER" id="PTHR37422">
    <property type="entry name" value="TEICHURONIC ACID BIOSYNTHESIS PROTEIN TUAE"/>
    <property type="match status" value="1"/>
</dbReference>
<feature type="transmembrane region" description="Helical" evidence="5">
    <location>
        <begin position="42"/>
        <end position="61"/>
    </location>
</feature>
<gene>
    <name evidence="7" type="ORF">H8E23_05270</name>
</gene>
<protein>
    <submittedName>
        <fullName evidence="7">O-antigen ligase family protein</fullName>
    </submittedName>
</protein>
<dbReference type="Proteomes" id="UP000603434">
    <property type="component" value="Unassembled WGS sequence"/>
</dbReference>
<feature type="transmembrane region" description="Helical" evidence="5">
    <location>
        <begin position="198"/>
        <end position="215"/>
    </location>
</feature>
<keyword evidence="3 5" id="KW-1133">Transmembrane helix</keyword>
<dbReference type="PANTHER" id="PTHR37422:SF13">
    <property type="entry name" value="LIPOPOLYSACCHARIDE BIOSYNTHESIS PROTEIN PA4999-RELATED"/>
    <property type="match status" value="1"/>
</dbReference>
<dbReference type="GO" id="GO:0016874">
    <property type="term" value="F:ligase activity"/>
    <property type="evidence" value="ECO:0007669"/>
    <property type="project" value="UniProtKB-KW"/>
</dbReference>
<dbReference type="AlphaFoldDB" id="A0A8J6TIA0"/>
<sequence length="419" mass="47548">MNNYLQNITRYLQNVPRYALYALLIFTPLARACVQDWAVTTIHLITLIALTAFLLEKSLTWSWNWIKTPLDKPIFILIILSILSTIFSLHRHTSFWSIILLFNYLTIFYLIIHTINSRSHLRRLIYLVIGIAVFLSVFGLFKHFDLNPFPWWNYTDLKNAYIGRLTSTFGCPNNLAGYLEMAIPFVLGLCLTGYRGAWLFLMIYIFLLLLTALVLTLSRGGWISGFLGLSFMAFALITSRDFRRKRLLAALIGGSLALVLIVLASTPVIERIRTVMEKEQEASFHSRVMVWREAVKMIADHPLMGTGPGTFGVINTQYQPPGLVPHFEKAHNDYLHFIAEIGIAVIPVMLWMIIALYKKGFHKLKNPSRLIRSLTLGSLAGITAILFHSVVDFNLHIPANALLFTVLVAIVASPIPTDR</sequence>
<dbReference type="Pfam" id="PF04932">
    <property type="entry name" value="Wzy_C"/>
    <property type="match status" value="1"/>
</dbReference>
<feature type="transmembrane region" description="Helical" evidence="5">
    <location>
        <begin position="369"/>
        <end position="391"/>
    </location>
</feature>
<feature type="transmembrane region" description="Helical" evidence="5">
    <location>
        <begin position="334"/>
        <end position="357"/>
    </location>
</feature>
<reference evidence="7 8" key="1">
    <citation type="submission" date="2020-08" db="EMBL/GenBank/DDBJ databases">
        <title>Bridging the membrane lipid divide: bacteria of the FCB group superphylum have the potential to synthesize archaeal ether lipids.</title>
        <authorList>
            <person name="Villanueva L."/>
            <person name="Von Meijenfeldt F.A.B."/>
            <person name="Westbye A.B."/>
            <person name="Yadav S."/>
            <person name="Hopmans E.C."/>
            <person name="Dutilh B.E."/>
            <person name="Sinninghe Damste J.S."/>
        </authorList>
    </citation>
    <scope>NUCLEOTIDE SEQUENCE [LARGE SCALE GENOMIC DNA]</scope>
    <source>
        <strain evidence="7">NIOZ-UU30</strain>
    </source>
</reference>
<comment type="subcellular location">
    <subcellularLocation>
        <location evidence="1">Membrane</location>
        <topology evidence="1">Multi-pass membrane protein</topology>
    </subcellularLocation>
</comment>
<evidence type="ECO:0000256" key="3">
    <source>
        <dbReference type="ARBA" id="ARBA00022989"/>
    </source>
</evidence>
<name>A0A8J6TIA0_9BACT</name>
<dbReference type="GO" id="GO:0016020">
    <property type="term" value="C:membrane"/>
    <property type="evidence" value="ECO:0007669"/>
    <property type="project" value="UniProtKB-SubCell"/>
</dbReference>